<proteinExistence type="predicted"/>
<gene>
    <name evidence="4" type="ordered locus">Metvu_0067</name>
</gene>
<dbReference type="PANTHER" id="PTHR10605">
    <property type="entry name" value="HEPARAN SULFATE SULFOTRANSFERASE"/>
    <property type="match status" value="1"/>
</dbReference>
<dbReference type="eggNOG" id="arCOG09746">
    <property type="taxonomic scope" value="Archaea"/>
</dbReference>
<evidence type="ECO:0000256" key="1">
    <source>
        <dbReference type="ARBA" id="ARBA00022679"/>
    </source>
</evidence>
<dbReference type="InterPro" id="IPR037359">
    <property type="entry name" value="NST/OST"/>
</dbReference>
<dbReference type="OrthoDB" id="350962at2157"/>
<accession>C9RED4</accession>
<dbReference type="PANTHER" id="PTHR10605:SF56">
    <property type="entry name" value="BIFUNCTIONAL HEPARAN SULFATE N-DEACETYLASE_N-SULFOTRANSFERASE"/>
    <property type="match status" value="1"/>
</dbReference>
<dbReference type="EMBL" id="CP001787">
    <property type="protein sequence ID" value="ACX71936.1"/>
    <property type="molecule type" value="Genomic_DNA"/>
</dbReference>
<evidence type="ECO:0000259" key="3">
    <source>
        <dbReference type="Pfam" id="PF00685"/>
    </source>
</evidence>
<dbReference type="Pfam" id="PF00685">
    <property type="entry name" value="Sulfotransfer_1"/>
    <property type="match status" value="1"/>
</dbReference>
<dbReference type="GO" id="GO:0008146">
    <property type="term" value="F:sulfotransferase activity"/>
    <property type="evidence" value="ECO:0007669"/>
    <property type="project" value="InterPro"/>
</dbReference>
<feature type="domain" description="Sulfotransferase" evidence="3">
    <location>
        <begin position="10"/>
        <end position="204"/>
    </location>
</feature>
<name>C9RED4_METVM</name>
<organism evidence="4 5">
    <name type="scientific">Methanocaldococcus vulcanius (strain ATCC 700851 / DSM 12094 / M7)</name>
    <name type="common">Methanococcus vulcanius</name>
    <dbReference type="NCBI Taxonomy" id="579137"/>
    <lineage>
        <taxon>Archaea</taxon>
        <taxon>Methanobacteriati</taxon>
        <taxon>Methanobacteriota</taxon>
        <taxon>Methanomada group</taxon>
        <taxon>Methanococci</taxon>
        <taxon>Methanococcales</taxon>
        <taxon>Methanocaldococcaceae</taxon>
        <taxon>Methanocaldococcus</taxon>
    </lineage>
</organism>
<dbReference type="HOGENOM" id="CLU_017703_1_1_2"/>
<evidence type="ECO:0000256" key="2">
    <source>
        <dbReference type="ARBA" id="ARBA00023180"/>
    </source>
</evidence>
<dbReference type="GeneID" id="8512393"/>
<protein>
    <submittedName>
        <fullName evidence="4">Sulfotransferase</fullName>
    </submittedName>
</protein>
<keyword evidence="5" id="KW-1185">Reference proteome</keyword>
<dbReference type="Gene3D" id="3.40.50.300">
    <property type="entry name" value="P-loop containing nucleotide triphosphate hydrolases"/>
    <property type="match status" value="1"/>
</dbReference>
<dbReference type="InterPro" id="IPR000863">
    <property type="entry name" value="Sulfotransferase_dom"/>
</dbReference>
<sequence length="307" mass="37317">MEKTINFIGIGTPKSGTTWLAKCLSEHPEIFIPEKKEIHFFNKYDYCEKFEFEENYKKGIEWYLSHFNSEKPIKGEFSPSYFSDPLAYKRIKEHFPNIKLIVIFRNPIERLYSSYFYVLPSSFVLRKYFEELKNLKYITFEDYLKVAKWDIDIGFYYKHLQKWLSVFDREQIFICFHDDIVNNPEKLLKDLYEFLGVNETSYIPESLKRKENVGVLPDTSSKWYKLFNKFEIMFSKSLYKYPQVYNVVRKLNLGKIYQNMYKKLAYKRDKKPEMRKETKEYLINLYRDDILSLSEFTGRDLSHWLKI</sequence>
<dbReference type="KEGG" id="mvu:Metvu_0067"/>
<dbReference type="STRING" id="579137.Metvu_0067"/>
<dbReference type="RefSeq" id="WP_012819482.1">
    <property type="nucleotide sequence ID" value="NC_013407.1"/>
</dbReference>
<dbReference type="InterPro" id="IPR027417">
    <property type="entry name" value="P-loop_NTPase"/>
</dbReference>
<evidence type="ECO:0000313" key="4">
    <source>
        <dbReference type="EMBL" id="ACX71936.1"/>
    </source>
</evidence>
<dbReference type="Proteomes" id="UP000002063">
    <property type="component" value="Chromosome"/>
</dbReference>
<evidence type="ECO:0000313" key="5">
    <source>
        <dbReference type="Proteomes" id="UP000002063"/>
    </source>
</evidence>
<keyword evidence="1" id="KW-0808">Transferase</keyword>
<reference evidence="4" key="1">
    <citation type="submission" date="2009-10" db="EMBL/GenBank/DDBJ databases">
        <title>Complete sequence of chromosome of Methanocaldococcus vulcanius M7.</title>
        <authorList>
            <consortium name="US DOE Joint Genome Institute"/>
            <person name="Lucas S."/>
            <person name="Copeland A."/>
            <person name="Lapidus A."/>
            <person name="Glavina del Rio T."/>
            <person name="Dalin E."/>
            <person name="Tice H."/>
            <person name="Bruce D."/>
            <person name="Goodwin L."/>
            <person name="Pitluck S."/>
            <person name="Lcollab F.I."/>
            <person name="Brettin T."/>
            <person name="Detter J.C."/>
            <person name="Han C."/>
            <person name="Tapia R."/>
            <person name="Kuske C.R."/>
            <person name="Schmutz J."/>
            <person name="Larimer F."/>
            <person name="Land M."/>
            <person name="Hauser L."/>
            <person name="Kyrpides N."/>
            <person name="Ovchinikova G."/>
            <person name="Sieprawska-Lupa M."/>
            <person name="Whitman W.B."/>
            <person name="Woyke T."/>
        </authorList>
    </citation>
    <scope>NUCLEOTIDE SEQUENCE [LARGE SCALE GENOMIC DNA]</scope>
    <source>
        <strain evidence="4">M7</strain>
    </source>
</reference>
<dbReference type="AlphaFoldDB" id="C9RED4"/>
<dbReference type="SUPFAM" id="SSF52540">
    <property type="entry name" value="P-loop containing nucleoside triphosphate hydrolases"/>
    <property type="match status" value="1"/>
</dbReference>
<keyword evidence="2" id="KW-0325">Glycoprotein</keyword>